<dbReference type="AlphaFoldDB" id="A0AAP6MKE5"/>
<comment type="caution">
    <text evidence="4">The sequence shown here is derived from an EMBL/GenBank/DDBJ whole genome shotgun (WGS) entry which is preliminary data.</text>
</comment>
<keyword evidence="1 4" id="KW-0489">Methyltransferase</keyword>
<name>A0AAP6MKE5_9GAMM</name>
<dbReference type="PANTHER" id="PTHR43397">
    <property type="entry name" value="ERGOTHIONEINE BIOSYNTHESIS PROTEIN 1"/>
    <property type="match status" value="1"/>
</dbReference>
<dbReference type="InterPro" id="IPR029063">
    <property type="entry name" value="SAM-dependent_MTases_sf"/>
</dbReference>
<keyword evidence="2 4" id="KW-0808">Transferase</keyword>
<protein>
    <submittedName>
        <fullName evidence="4">L-histidine N(Alpha)-methyltransferase</fullName>
        <ecNumber evidence="4">2.1.1.44</ecNumber>
    </submittedName>
</protein>
<dbReference type="GO" id="GO:0052706">
    <property type="term" value="F:L-histidine N(alpha)-methyltransferase activity"/>
    <property type="evidence" value="ECO:0007669"/>
    <property type="project" value="UniProtKB-EC"/>
</dbReference>
<dbReference type="NCBIfam" id="TIGR03438">
    <property type="entry name" value="egtD_ergothio"/>
    <property type="match status" value="1"/>
</dbReference>
<dbReference type="EC" id="2.1.1.44" evidence="4"/>
<dbReference type="Proteomes" id="UP001302316">
    <property type="component" value="Unassembled WGS sequence"/>
</dbReference>
<dbReference type="EMBL" id="JAYGII010000024">
    <property type="protein sequence ID" value="MEA5446234.1"/>
    <property type="molecule type" value="Genomic_DNA"/>
</dbReference>
<accession>A0AAP6MKE5</accession>
<reference evidence="4 5" key="1">
    <citation type="submission" date="2023-12" db="EMBL/GenBank/DDBJ databases">
        <title>Whole-genome sequencing of halo(alkali)philic microorganisms from hypersaline lakes.</title>
        <authorList>
            <person name="Sorokin D.Y."/>
            <person name="Merkel A.Y."/>
            <person name="Messina E."/>
            <person name="Yakimov M."/>
        </authorList>
    </citation>
    <scope>NUCLEOTIDE SEQUENCE [LARGE SCALE GENOMIC DNA]</scope>
    <source>
        <strain evidence="4 5">AB-CW1</strain>
    </source>
</reference>
<dbReference type="InterPro" id="IPR017804">
    <property type="entry name" value="MeTrfase_EgtD-like"/>
</dbReference>
<proteinExistence type="predicted"/>
<dbReference type="InterPro" id="IPR051128">
    <property type="entry name" value="EgtD_Methyltrsf_superfamily"/>
</dbReference>
<dbReference type="InterPro" id="IPR019257">
    <property type="entry name" value="MeTrfase_dom"/>
</dbReference>
<keyword evidence="5" id="KW-1185">Reference proteome</keyword>
<evidence type="ECO:0000313" key="4">
    <source>
        <dbReference type="EMBL" id="MEA5446234.1"/>
    </source>
</evidence>
<evidence type="ECO:0000256" key="2">
    <source>
        <dbReference type="ARBA" id="ARBA00022679"/>
    </source>
</evidence>
<gene>
    <name evidence="4" type="primary">egtD</name>
    <name evidence="4" type="ORF">VCB98_10425</name>
</gene>
<sequence>MNNAGSEDRLQDQQPSRQTFLDDVVTGLSASQKWLSPMYFYDEAGSKLFDRICELPEYYLTRTELQIMGEHLPEMADAIGPRALLIEPGSGSSLKTRRLLAALHDPAAYVPVEISREHLMNAVSSLRSEFPGIEILPVCADFTSDFDIPEPASGEVKRRLIYFPGSTIGNFPIDEAAELLATMRKKIDAGGGLLIGVDLRKDAVVLEKAYNDHEGVTGRFNLNLLHRINQELGADFDLERFRHRAVWNDENSRIEMHLVSDGEQSVTIGGQDFHFVDDEYILTEYSHKFTFSGFEKLAREGGWTVRQVWTDNREYFSVQYLEPVE</sequence>
<dbReference type="PIRSF" id="PIRSF018005">
    <property type="entry name" value="UCP018005"/>
    <property type="match status" value="1"/>
</dbReference>
<dbReference type="SUPFAM" id="SSF53335">
    <property type="entry name" value="S-adenosyl-L-methionine-dependent methyltransferases"/>
    <property type="match status" value="1"/>
</dbReference>
<feature type="domain" description="Histidine-specific methyltransferase SAM-dependent" evidence="3">
    <location>
        <begin position="22"/>
        <end position="322"/>
    </location>
</feature>
<evidence type="ECO:0000313" key="5">
    <source>
        <dbReference type="Proteomes" id="UP001302316"/>
    </source>
</evidence>
<dbReference type="RefSeq" id="WP_346052365.1">
    <property type="nucleotide sequence ID" value="NZ_JAYGII010000024.1"/>
</dbReference>
<dbReference type="PANTHER" id="PTHR43397:SF1">
    <property type="entry name" value="ERGOTHIONEINE BIOSYNTHESIS PROTEIN 1"/>
    <property type="match status" value="1"/>
</dbReference>
<dbReference type="InterPro" id="IPR035094">
    <property type="entry name" value="EgtD"/>
</dbReference>
<dbReference type="GO" id="GO:0032259">
    <property type="term" value="P:methylation"/>
    <property type="evidence" value="ECO:0007669"/>
    <property type="project" value="UniProtKB-KW"/>
</dbReference>
<organism evidence="4 5">
    <name type="scientific">Natronospira elongata</name>
    <dbReference type="NCBI Taxonomy" id="3110268"/>
    <lineage>
        <taxon>Bacteria</taxon>
        <taxon>Pseudomonadati</taxon>
        <taxon>Pseudomonadota</taxon>
        <taxon>Gammaproteobacteria</taxon>
        <taxon>Natronospirales</taxon>
        <taxon>Natronospiraceae</taxon>
        <taxon>Natronospira</taxon>
    </lineage>
</organism>
<evidence type="ECO:0000256" key="1">
    <source>
        <dbReference type="ARBA" id="ARBA00022603"/>
    </source>
</evidence>
<dbReference type="Pfam" id="PF10017">
    <property type="entry name" value="Methyltransf_33"/>
    <property type="match status" value="1"/>
</dbReference>
<dbReference type="Gene3D" id="3.40.50.150">
    <property type="entry name" value="Vaccinia Virus protein VP39"/>
    <property type="match status" value="1"/>
</dbReference>
<evidence type="ECO:0000259" key="3">
    <source>
        <dbReference type="Pfam" id="PF10017"/>
    </source>
</evidence>